<keyword evidence="2" id="KW-1185">Reference proteome</keyword>
<comment type="caution">
    <text evidence="1">The sequence shown here is derived from an EMBL/GenBank/DDBJ whole genome shotgun (WGS) entry which is preliminary data.</text>
</comment>
<sequence>MLIVYITAKINPEALAGGCRRWKRLSPEVAEGGNGGRRRSLEVEAVVAGGRGGGGRRSPEVETVVAGGGGAHGAQQVGNNSDSKLRAYEAIWKIGEHFIRKLRN</sequence>
<reference evidence="2" key="1">
    <citation type="submission" date="2024-07" db="EMBL/GenBank/DDBJ databases">
        <title>Two chromosome-level genome assemblies of Korean endemic species Abeliophyllum distichum and Forsythia ovata (Oleaceae).</title>
        <authorList>
            <person name="Jang H."/>
        </authorList>
    </citation>
    <scope>NUCLEOTIDE SEQUENCE [LARGE SCALE GENOMIC DNA]</scope>
</reference>
<dbReference type="EMBL" id="JBFOLJ010000006">
    <property type="protein sequence ID" value="KAL2528438.1"/>
    <property type="molecule type" value="Genomic_DNA"/>
</dbReference>
<accession>A0ABD1UVJ8</accession>
<dbReference type="AlphaFoldDB" id="A0ABD1UVJ8"/>
<proteinExistence type="predicted"/>
<protein>
    <submittedName>
        <fullName evidence="1">Uncharacterized protein</fullName>
    </submittedName>
</protein>
<dbReference type="Proteomes" id="UP001604277">
    <property type="component" value="Unassembled WGS sequence"/>
</dbReference>
<name>A0ABD1UVJ8_9LAMI</name>
<gene>
    <name evidence="1" type="ORF">Fot_21039</name>
</gene>
<evidence type="ECO:0000313" key="2">
    <source>
        <dbReference type="Proteomes" id="UP001604277"/>
    </source>
</evidence>
<evidence type="ECO:0000313" key="1">
    <source>
        <dbReference type="EMBL" id="KAL2528438.1"/>
    </source>
</evidence>
<organism evidence="1 2">
    <name type="scientific">Forsythia ovata</name>
    <dbReference type="NCBI Taxonomy" id="205694"/>
    <lineage>
        <taxon>Eukaryota</taxon>
        <taxon>Viridiplantae</taxon>
        <taxon>Streptophyta</taxon>
        <taxon>Embryophyta</taxon>
        <taxon>Tracheophyta</taxon>
        <taxon>Spermatophyta</taxon>
        <taxon>Magnoliopsida</taxon>
        <taxon>eudicotyledons</taxon>
        <taxon>Gunneridae</taxon>
        <taxon>Pentapetalae</taxon>
        <taxon>asterids</taxon>
        <taxon>lamiids</taxon>
        <taxon>Lamiales</taxon>
        <taxon>Oleaceae</taxon>
        <taxon>Forsythieae</taxon>
        <taxon>Forsythia</taxon>
    </lineage>
</organism>